<organism evidence="1">
    <name type="scientific">uncultured Dysgonomonas sp</name>
    <dbReference type="NCBI Taxonomy" id="206096"/>
    <lineage>
        <taxon>Bacteria</taxon>
        <taxon>Pseudomonadati</taxon>
        <taxon>Bacteroidota</taxon>
        <taxon>Bacteroidia</taxon>
        <taxon>Bacteroidales</taxon>
        <taxon>Dysgonomonadaceae</taxon>
        <taxon>Dysgonomonas</taxon>
        <taxon>environmental samples</taxon>
    </lineage>
</organism>
<name>A0A212K818_9BACT</name>
<evidence type="ECO:0000313" key="1">
    <source>
        <dbReference type="EMBL" id="SBW07853.1"/>
    </source>
</evidence>
<sequence>MKPKKKGAHSNRTKHLLFSLNEEEYALISSYIKKYKIANRSRWCRETIITHVLKSLEQDYPTLFGENEMRR</sequence>
<proteinExistence type="predicted"/>
<reference evidence="1" key="1">
    <citation type="submission" date="2016-04" db="EMBL/GenBank/DDBJ databases">
        <authorList>
            <person name="Evans L.H."/>
            <person name="Alamgir A."/>
            <person name="Owens N."/>
            <person name="Weber N.D."/>
            <person name="Virtaneva K."/>
            <person name="Barbian K."/>
            <person name="Babar A."/>
            <person name="Rosenke K."/>
        </authorList>
    </citation>
    <scope>NUCLEOTIDE SEQUENCE</scope>
    <source>
        <strain evidence="1">86-2</strain>
    </source>
</reference>
<dbReference type="GeneID" id="78082632"/>
<dbReference type="RefSeq" id="WP_018074919.1">
    <property type="nucleotide sequence ID" value="NZ_CABTJG010000009.1"/>
</dbReference>
<dbReference type="AlphaFoldDB" id="A0A212K818"/>
<dbReference type="EMBL" id="FLUL01000001">
    <property type="protein sequence ID" value="SBW07853.1"/>
    <property type="molecule type" value="Genomic_DNA"/>
</dbReference>
<gene>
    <name evidence="1" type="ORF">KL86DYS2_13236</name>
</gene>
<protein>
    <submittedName>
        <fullName evidence="1">Uncharacterized protein</fullName>
    </submittedName>
</protein>
<accession>A0A212K818</accession>